<gene>
    <name evidence="2" type="ORF">GA0070620_0326</name>
</gene>
<evidence type="ECO:0000256" key="1">
    <source>
        <dbReference type="SAM" id="Phobius"/>
    </source>
</evidence>
<accession>A0A1C3MX13</accession>
<feature type="transmembrane region" description="Helical" evidence="1">
    <location>
        <begin position="20"/>
        <end position="41"/>
    </location>
</feature>
<dbReference type="STRING" id="307121.GA0070620_0326"/>
<feature type="transmembrane region" description="Helical" evidence="1">
    <location>
        <begin position="75"/>
        <end position="95"/>
    </location>
</feature>
<protein>
    <submittedName>
        <fullName evidence="2">Uncharacterized protein</fullName>
    </submittedName>
</protein>
<feature type="transmembrane region" description="Helical" evidence="1">
    <location>
        <begin position="181"/>
        <end position="208"/>
    </location>
</feature>
<dbReference type="PATRIC" id="fig|307121.4.peg.330"/>
<keyword evidence="3" id="KW-1185">Reference proteome</keyword>
<feature type="transmembrane region" description="Helical" evidence="1">
    <location>
        <begin position="144"/>
        <end position="161"/>
    </location>
</feature>
<dbReference type="EMBL" id="LT598496">
    <property type="protein sequence ID" value="SBV24863.1"/>
    <property type="molecule type" value="Genomic_DNA"/>
</dbReference>
<evidence type="ECO:0000313" key="2">
    <source>
        <dbReference type="EMBL" id="SBV24863.1"/>
    </source>
</evidence>
<keyword evidence="1" id="KW-1133">Transmembrane helix</keyword>
<sequence>MSVKAEPSARYPRSAAVSRVRPWAVACVVFVVAEVTVRAYWIAGGRWGYTACDRTDLVDPTGGCGANRVETLPFWAGWGAVGVAAALAVLVLYTVRFPCRHVVAGSWVAAVLLLVLAFPLHLLFEIPAALAGRPSDWRDLGTRLALAAGGLLFAGLANACAPQRVVRAADYRTVPRWTRRWAYTAVALPVVGWAVPHGLWALGVAFGIPQRQLDDIHRNLSTWTGAAVTLVPPLAGLLVLGLAQRWGQQIPRWVPGLRGRPVPRLLAVVPAGVVALTLATYGVLSIAVLVRQVLTGDTHWSEVREGWAVTATLLVFVGWGVALGVTTAGYAITTRPRQEQATNAELSRG</sequence>
<feature type="transmembrane region" description="Helical" evidence="1">
    <location>
        <begin position="102"/>
        <end position="124"/>
    </location>
</feature>
<dbReference type="Proteomes" id="UP000199393">
    <property type="component" value="Chromosome I"/>
</dbReference>
<keyword evidence="1" id="KW-0812">Transmembrane</keyword>
<reference evidence="3" key="1">
    <citation type="submission" date="2016-06" db="EMBL/GenBank/DDBJ databases">
        <authorList>
            <person name="Varghese N."/>
        </authorList>
    </citation>
    <scope>NUCLEOTIDE SEQUENCE [LARGE SCALE GENOMIC DNA]</scope>
    <source>
        <strain evidence="3">DSM 45344</strain>
    </source>
</reference>
<evidence type="ECO:0000313" key="3">
    <source>
        <dbReference type="Proteomes" id="UP000199393"/>
    </source>
</evidence>
<keyword evidence="1" id="KW-0472">Membrane</keyword>
<feature type="transmembrane region" description="Helical" evidence="1">
    <location>
        <begin position="264"/>
        <end position="287"/>
    </location>
</feature>
<feature type="transmembrane region" description="Helical" evidence="1">
    <location>
        <begin position="307"/>
        <end position="332"/>
    </location>
</feature>
<organism evidence="2 3">
    <name type="scientific">Micromonospora krabiensis</name>
    <dbReference type="NCBI Taxonomy" id="307121"/>
    <lineage>
        <taxon>Bacteria</taxon>
        <taxon>Bacillati</taxon>
        <taxon>Actinomycetota</taxon>
        <taxon>Actinomycetes</taxon>
        <taxon>Micromonosporales</taxon>
        <taxon>Micromonosporaceae</taxon>
        <taxon>Micromonospora</taxon>
    </lineage>
</organism>
<proteinExistence type="predicted"/>
<name>A0A1C3MX13_9ACTN</name>
<dbReference type="AlphaFoldDB" id="A0A1C3MX13"/>
<feature type="transmembrane region" description="Helical" evidence="1">
    <location>
        <begin position="220"/>
        <end position="243"/>
    </location>
</feature>